<sequence length="283" mass="29456">MSLDLERSLRTEFAADAERAPVATDLAAAARRRVRARRRRLAAAAAGLAAASLLSASTLLLDGPGTTDQAVNPSPGPSLTPGTSGPVAIQQADWIDGARDISIEVKATSFDSACATALSATVQESAGEIRISVRASSRAGTACPPELRRILVSLDSVGNGRPLVDELTGKRIPPGEPPPNGHHPGDPPLPFNQVILLDGGRSLELRFSGVPSDSGRCGARYVGTVRETSQRVEVRVDTVPTGTPGGPCYDIAGPRTATVHLSQPLGDRELYDASGRQLHPVDG</sequence>
<feature type="transmembrane region" description="Helical" evidence="2">
    <location>
        <begin position="41"/>
        <end position="61"/>
    </location>
</feature>
<reference evidence="3 4" key="1">
    <citation type="submission" date="2020-03" db="EMBL/GenBank/DDBJ databases">
        <title>Whole genome shotgun sequence of Phytohabitans flavus NBRC 107702.</title>
        <authorList>
            <person name="Komaki H."/>
            <person name="Tamura T."/>
        </authorList>
    </citation>
    <scope>NUCLEOTIDE SEQUENCE [LARGE SCALE GENOMIC DNA]</scope>
    <source>
        <strain evidence="3 4">NBRC 107702</strain>
    </source>
</reference>
<evidence type="ECO:0000313" key="3">
    <source>
        <dbReference type="EMBL" id="BCB78093.1"/>
    </source>
</evidence>
<proteinExistence type="predicted"/>
<reference evidence="3 4" key="2">
    <citation type="submission" date="2020-03" db="EMBL/GenBank/DDBJ databases">
        <authorList>
            <person name="Ichikawa N."/>
            <person name="Kimura A."/>
            <person name="Kitahashi Y."/>
            <person name="Uohara A."/>
        </authorList>
    </citation>
    <scope>NUCLEOTIDE SEQUENCE [LARGE SCALE GENOMIC DNA]</scope>
    <source>
        <strain evidence="3 4">NBRC 107702</strain>
    </source>
</reference>
<keyword evidence="4" id="KW-1185">Reference proteome</keyword>
<protein>
    <submittedName>
        <fullName evidence="3">Uncharacterized protein</fullName>
    </submittedName>
</protein>
<keyword evidence="2" id="KW-0812">Transmembrane</keyword>
<dbReference type="Proteomes" id="UP000502508">
    <property type="component" value="Chromosome"/>
</dbReference>
<accession>A0A6F8XWA5</accession>
<gene>
    <name evidence="3" type="ORF">Pflav_045030</name>
</gene>
<dbReference type="KEGG" id="pfla:Pflav_045030"/>
<keyword evidence="2" id="KW-1133">Transmembrane helix</keyword>
<name>A0A6F8XWA5_9ACTN</name>
<dbReference type="EMBL" id="AP022870">
    <property type="protein sequence ID" value="BCB78093.1"/>
    <property type="molecule type" value="Genomic_DNA"/>
</dbReference>
<keyword evidence="2" id="KW-0472">Membrane</keyword>
<evidence type="ECO:0000256" key="2">
    <source>
        <dbReference type="SAM" id="Phobius"/>
    </source>
</evidence>
<dbReference type="RefSeq" id="WP_173037709.1">
    <property type="nucleotide sequence ID" value="NZ_AP022870.1"/>
</dbReference>
<organism evidence="3 4">
    <name type="scientific">Phytohabitans flavus</name>
    <dbReference type="NCBI Taxonomy" id="1076124"/>
    <lineage>
        <taxon>Bacteria</taxon>
        <taxon>Bacillati</taxon>
        <taxon>Actinomycetota</taxon>
        <taxon>Actinomycetes</taxon>
        <taxon>Micromonosporales</taxon>
        <taxon>Micromonosporaceae</taxon>
    </lineage>
</organism>
<evidence type="ECO:0000256" key="1">
    <source>
        <dbReference type="SAM" id="MobiDB-lite"/>
    </source>
</evidence>
<feature type="region of interest" description="Disordered" evidence="1">
    <location>
        <begin position="65"/>
        <end position="85"/>
    </location>
</feature>
<evidence type="ECO:0000313" key="4">
    <source>
        <dbReference type="Proteomes" id="UP000502508"/>
    </source>
</evidence>
<dbReference type="AlphaFoldDB" id="A0A6F8XWA5"/>